<dbReference type="InterPro" id="IPR007197">
    <property type="entry name" value="rSAM"/>
</dbReference>
<reference evidence="7" key="1">
    <citation type="submission" date="2022-03" db="EMBL/GenBank/DDBJ databases">
        <title>Complete genome sequence of Caldinitratiruptor microaerophilus.</title>
        <authorList>
            <person name="Mukaiyama R."/>
            <person name="Nishiyama T."/>
            <person name="Ueda K."/>
        </authorList>
    </citation>
    <scope>NUCLEOTIDE SEQUENCE</scope>
    <source>
        <strain evidence="7">JCM 16183</strain>
    </source>
</reference>
<dbReference type="PANTHER" id="PTHR43409">
    <property type="entry name" value="ANAEROBIC MAGNESIUM-PROTOPORPHYRIN IX MONOMETHYL ESTER CYCLASE-RELATED"/>
    <property type="match status" value="1"/>
</dbReference>
<dbReference type="GO" id="GO:0051536">
    <property type="term" value="F:iron-sulfur cluster binding"/>
    <property type="evidence" value="ECO:0007669"/>
    <property type="project" value="UniProtKB-KW"/>
</dbReference>
<keyword evidence="4" id="KW-0408">Iron</keyword>
<keyword evidence="2" id="KW-0949">S-adenosyl-L-methionine</keyword>
<evidence type="ECO:0000256" key="5">
    <source>
        <dbReference type="ARBA" id="ARBA00023014"/>
    </source>
</evidence>
<gene>
    <name evidence="7" type="ORF">caldi_20580</name>
</gene>
<dbReference type="EMBL" id="AP025628">
    <property type="protein sequence ID" value="BDG60968.1"/>
    <property type="molecule type" value="Genomic_DNA"/>
</dbReference>
<dbReference type="RefSeq" id="WP_264841651.1">
    <property type="nucleotide sequence ID" value="NZ_AP025628.1"/>
</dbReference>
<keyword evidence="5" id="KW-0411">Iron-sulfur</keyword>
<dbReference type="Proteomes" id="UP001163687">
    <property type="component" value="Chromosome"/>
</dbReference>
<comment type="cofactor">
    <cofactor evidence="1">
        <name>[4Fe-4S] cluster</name>
        <dbReference type="ChEBI" id="CHEBI:49883"/>
    </cofactor>
</comment>
<dbReference type="Pfam" id="PF04055">
    <property type="entry name" value="Radical_SAM"/>
    <property type="match status" value="1"/>
</dbReference>
<keyword evidence="3" id="KW-0479">Metal-binding</keyword>
<evidence type="ECO:0000259" key="6">
    <source>
        <dbReference type="PROSITE" id="PS51918"/>
    </source>
</evidence>
<organism evidence="7 8">
    <name type="scientific">Caldinitratiruptor microaerophilus</name>
    <dbReference type="NCBI Taxonomy" id="671077"/>
    <lineage>
        <taxon>Bacteria</taxon>
        <taxon>Bacillati</taxon>
        <taxon>Bacillota</taxon>
        <taxon>Clostridia</taxon>
        <taxon>Eubacteriales</taxon>
        <taxon>Symbiobacteriaceae</taxon>
        <taxon>Caldinitratiruptor</taxon>
    </lineage>
</organism>
<evidence type="ECO:0000256" key="2">
    <source>
        <dbReference type="ARBA" id="ARBA00022691"/>
    </source>
</evidence>
<evidence type="ECO:0000313" key="8">
    <source>
        <dbReference type="Proteomes" id="UP001163687"/>
    </source>
</evidence>
<dbReference type="GO" id="GO:0003824">
    <property type="term" value="F:catalytic activity"/>
    <property type="evidence" value="ECO:0007669"/>
    <property type="project" value="InterPro"/>
</dbReference>
<dbReference type="InterPro" id="IPR006638">
    <property type="entry name" value="Elp3/MiaA/NifB-like_rSAM"/>
</dbReference>
<dbReference type="PANTHER" id="PTHR43409:SF4">
    <property type="entry name" value="RADICAL SAM SUPERFAMILY PROTEIN"/>
    <property type="match status" value="1"/>
</dbReference>
<dbReference type="SMART" id="SM00729">
    <property type="entry name" value="Elp3"/>
    <property type="match status" value="1"/>
</dbReference>
<dbReference type="InterPro" id="IPR051198">
    <property type="entry name" value="BchE-like"/>
</dbReference>
<evidence type="ECO:0000256" key="4">
    <source>
        <dbReference type="ARBA" id="ARBA00023004"/>
    </source>
</evidence>
<keyword evidence="8" id="KW-1185">Reference proteome</keyword>
<evidence type="ECO:0000256" key="1">
    <source>
        <dbReference type="ARBA" id="ARBA00001966"/>
    </source>
</evidence>
<accession>A0AA35CM77</accession>
<dbReference type="SUPFAM" id="SSF102114">
    <property type="entry name" value="Radical SAM enzymes"/>
    <property type="match status" value="1"/>
</dbReference>
<evidence type="ECO:0000313" key="7">
    <source>
        <dbReference type="EMBL" id="BDG60968.1"/>
    </source>
</evidence>
<evidence type="ECO:0000256" key="3">
    <source>
        <dbReference type="ARBA" id="ARBA00022723"/>
    </source>
</evidence>
<protein>
    <submittedName>
        <fullName evidence="7">Radical SAM protein</fullName>
    </submittedName>
</protein>
<dbReference type="InterPro" id="IPR058240">
    <property type="entry name" value="rSAM_sf"/>
</dbReference>
<sequence>MTIPVGSGVSAAEVTVAIYPHSLSVSIGGRHVSAFDATGRVFYTFEGRRTYKWGLSGQVLEKGWERGPAGLQHVRADLDEEGKQALLARVREAAAAARRAVGAGEARLVRAGETRPETDLTAVAAAWLERAAAYSWADHQATAERFRQVYRPVTILPPDQYLAVVLQATEGCSWNRCTFCNFYRDRPFRVRTAAQFAAHLDAVRAFLGPSLGLRRTVFLADANALVTPQPLLLSHMEAAARVFPVPPAGLAGGALAAWRREHPVHFEGFYSFLDVFTGSITKGRREFEEMARRGLRRVYVGLETGSADLLAFLNKPGTPADAVELVREMKAAGLAVGVIVMAGAGGDRYAARHVAETVRVVRAMGLGPGDIIYLSPFVEHPALEYAARARAEGVRALTEEEVGAQLETLRAALRSDPGPRVSLYDIREFIY</sequence>
<feature type="domain" description="Radical SAM core" evidence="6">
    <location>
        <begin position="158"/>
        <end position="420"/>
    </location>
</feature>
<dbReference type="PROSITE" id="PS51918">
    <property type="entry name" value="RADICAL_SAM"/>
    <property type="match status" value="1"/>
</dbReference>
<dbReference type="AlphaFoldDB" id="A0AA35CM77"/>
<dbReference type="InterPro" id="IPR013785">
    <property type="entry name" value="Aldolase_TIM"/>
</dbReference>
<dbReference type="SFLD" id="SFLDS00029">
    <property type="entry name" value="Radical_SAM"/>
    <property type="match status" value="1"/>
</dbReference>
<dbReference type="SFLD" id="SFLDG01082">
    <property type="entry name" value="B12-binding_domain_containing"/>
    <property type="match status" value="1"/>
</dbReference>
<dbReference type="Gene3D" id="3.20.20.70">
    <property type="entry name" value="Aldolase class I"/>
    <property type="match status" value="1"/>
</dbReference>
<proteinExistence type="predicted"/>
<dbReference type="KEGG" id="cmic:caldi_20580"/>
<dbReference type="GO" id="GO:0046872">
    <property type="term" value="F:metal ion binding"/>
    <property type="evidence" value="ECO:0007669"/>
    <property type="project" value="UniProtKB-KW"/>
</dbReference>
<name>A0AA35CM77_9FIRM</name>